<dbReference type="Proteomes" id="UP000756921">
    <property type="component" value="Unassembled WGS sequence"/>
</dbReference>
<dbReference type="OrthoDB" id="3788508at2759"/>
<protein>
    <submittedName>
        <fullName evidence="2">Uncharacterized protein</fullName>
    </submittedName>
</protein>
<sequence length="699" mass="73702">MSKKDRIRGVFTVALAGVAHAAPAPQRVGIGIVPVPTVFPVANATTIPPKPTPTDTASTCKASCEVRYPELFGLSWAREDQVVFTEIVTVGTVSITTLAQFNKTYTLTNTYYDDGVPKFYTLYQQGTDEDGTKTVEAMITLSDEVVPTIFAYPTPWVDYPAAYHWQGIVPTHDDQSEPVCVTSTEELAYGEVTQHPLYPQPTDVFPDKKDTEGTKYVPLWIALQDLPDKKWFDQAFPSESAFAYCTPIAGKPAPVDISTAKFVLATASFVTSMANPGFIHPESSVSGWFDGVTTREPDNLVESTQQVGSAHEERTFTPVHPRPSTTRGSKPTSIQIPNIPNTVSNVPPWDPRPTIRPSTPLVKNPSTAQKPVPSPGNGNGGGQPSPTNNNGAVQPAPGFIYPGDRPASTLENPVFTFKSTSINGQPTATPIFILPGSSSTATIGQTVSLKGQTTVLVAPSAIFAFVPTIINGVATSAPAFIISGTSTASIGQTVNLNGQPTVLAPHAPFATELPATIFGIETHVTAYIISGSITAFPGQTVTLDGQVTALPTADAVFTSITTTIDWKQTVLPVYIISESTTASIGQTVTIDGTVTVLSTPTADVVFTSIATTIDGTETVVPVYVISGSTTATIGQTVTLHGTTTVLGWPTQTEASAAAFPTNAGQPKDTASKKGAGLPSSKVEWNALLFTFGVSVIVLL</sequence>
<evidence type="ECO:0000256" key="1">
    <source>
        <dbReference type="SAM" id="MobiDB-lite"/>
    </source>
</evidence>
<keyword evidence="3" id="KW-1185">Reference proteome</keyword>
<feature type="compositionally biased region" description="Polar residues" evidence="1">
    <location>
        <begin position="323"/>
        <end position="345"/>
    </location>
</feature>
<name>A0A9P6G9P0_9PLEO</name>
<evidence type="ECO:0000313" key="2">
    <source>
        <dbReference type="EMBL" id="KAF9730400.1"/>
    </source>
</evidence>
<dbReference type="AlphaFoldDB" id="A0A9P6G9P0"/>
<feature type="region of interest" description="Disordered" evidence="1">
    <location>
        <begin position="302"/>
        <end position="405"/>
    </location>
</feature>
<evidence type="ECO:0000313" key="3">
    <source>
        <dbReference type="Proteomes" id="UP000756921"/>
    </source>
</evidence>
<reference evidence="2" key="1">
    <citation type="journal article" date="2020" name="Mol. Plant Microbe Interact.">
        <title>Genome Sequence of the Biocontrol Agent Coniothyrium minitans strain Conio (IMI 134523).</title>
        <authorList>
            <person name="Patel D."/>
            <person name="Shittu T.A."/>
            <person name="Baroncelli R."/>
            <person name="Muthumeenakshi S."/>
            <person name="Osborne T.H."/>
            <person name="Janganan T.K."/>
            <person name="Sreenivasaprasad S."/>
        </authorList>
    </citation>
    <scope>NUCLEOTIDE SEQUENCE</scope>
    <source>
        <strain evidence="2">Conio</strain>
    </source>
</reference>
<organism evidence="2 3">
    <name type="scientific">Paraphaeosphaeria minitans</name>
    <dbReference type="NCBI Taxonomy" id="565426"/>
    <lineage>
        <taxon>Eukaryota</taxon>
        <taxon>Fungi</taxon>
        <taxon>Dikarya</taxon>
        <taxon>Ascomycota</taxon>
        <taxon>Pezizomycotina</taxon>
        <taxon>Dothideomycetes</taxon>
        <taxon>Pleosporomycetidae</taxon>
        <taxon>Pleosporales</taxon>
        <taxon>Massarineae</taxon>
        <taxon>Didymosphaeriaceae</taxon>
        <taxon>Paraphaeosphaeria</taxon>
    </lineage>
</organism>
<dbReference type="EMBL" id="WJXW01000014">
    <property type="protein sequence ID" value="KAF9730400.1"/>
    <property type="molecule type" value="Genomic_DNA"/>
</dbReference>
<accession>A0A9P6G9P0</accession>
<proteinExistence type="predicted"/>
<gene>
    <name evidence="2" type="ORF">PMIN01_11269</name>
</gene>
<comment type="caution">
    <text evidence="2">The sequence shown here is derived from an EMBL/GenBank/DDBJ whole genome shotgun (WGS) entry which is preliminary data.</text>
</comment>